<comment type="caution">
    <text evidence="1">The sequence shown here is derived from an EMBL/GenBank/DDBJ whole genome shotgun (WGS) entry which is preliminary data.</text>
</comment>
<dbReference type="RefSeq" id="WP_379698267.1">
    <property type="nucleotide sequence ID" value="NZ_JBHSXH010000015.1"/>
</dbReference>
<dbReference type="EMBL" id="JBHSXH010000015">
    <property type="protein sequence ID" value="MFC6826524.1"/>
    <property type="molecule type" value="Genomic_DNA"/>
</dbReference>
<evidence type="ECO:0000313" key="1">
    <source>
        <dbReference type="EMBL" id="MFC6826524.1"/>
    </source>
</evidence>
<accession>A0ABD5U183</accession>
<dbReference type="Proteomes" id="UP001596408">
    <property type="component" value="Unassembled WGS sequence"/>
</dbReference>
<organism evidence="1 2">
    <name type="scientific">Halopelagius fulvigenes</name>
    <dbReference type="NCBI Taxonomy" id="1198324"/>
    <lineage>
        <taxon>Archaea</taxon>
        <taxon>Methanobacteriati</taxon>
        <taxon>Methanobacteriota</taxon>
        <taxon>Stenosarchaea group</taxon>
        <taxon>Halobacteria</taxon>
        <taxon>Halobacteriales</taxon>
        <taxon>Haloferacaceae</taxon>
    </lineage>
</organism>
<dbReference type="AlphaFoldDB" id="A0ABD5U183"/>
<gene>
    <name evidence="1" type="ORF">ACFQEV_16195</name>
</gene>
<reference evidence="1 2" key="1">
    <citation type="journal article" date="2019" name="Int. J. Syst. Evol. Microbiol.">
        <title>The Global Catalogue of Microorganisms (GCM) 10K type strain sequencing project: providing services to taxonomists for standard genome sequencing and annotation.</title>
        <authorList>
            <consortium name="The Broad Institute Genomics Platform"/>
            <consortium name="The Broad Institute Genome Sequencing Center for Infectious Disease"/>
            <person name="Wu L."/>
            <person name="Ma J."/>
        </authorList>
    </citation>
    <scope>NUCLEOTIDE SEQUENCE [LARGE SCALE GENOMIC DNA]</scope>
    <source>
        <strain evidence="1 2">YIM 94188</strain>
    </source>
</reference>
<proteinExistence type="predicted"/>
<protein>
    <submittedName>
        <fullName evidence="1">Uncharacterized protein</fullName>
    </submittedName>
</protein>
<evidence type="ECO:0000313" key="2">
    <source>
        <dbReference type="Proteomes" id="UP001596408"/>
    </source>
</evidence>
<name>A0ABD5U183_9EURY</name>
<keyword evidence="2" id="KW-1185">Reference proteome</keyword>
<sequence>MVNQDNAARLPYTATTHDEALKPLKRAGKTYDELLRRMASQYDPEAAHDPPPVVNQ</sequence>